<proteinExistence type="inferred from homology"/>
<evidence type="ECO:0000256" key="6">
    <source>
        <dbReference type="ARBA" id="ARBA00022989"/>
    </source>
</evidence>
<evidence type="ECO:0000256" key="1">
    <source>
        <dbReference type="ARBA" id="ARBA00004167"/>
    </source>
</evidence>
<keyword evidence="7" id="KW-0472">Membrane</keyword>
<dbReference type="GeneID" id="108079316"/>
<dbReference type="GO" id="GO:0016020">
    <property type="term" value="C:membrane"/>
    <property type="evidence" value="ECO:0007669"/>
    <property type="project" value="UniProtKB-SubCell"/>
</dbReference>
<name>A0A6P4J0Y0_DROKI</name>
<comment type="subcellular location">
    <subcellularLocation>
        <location evidence="1">Membrane</location>
        <topology evidence="1">Single-pass membrane protein</topology>
    </subcellularLocation>
</comment>
<evidence type="ECO:0000313" key="10">
    <source>
        <dbReference type="RefSeq" id="XP_017029099.1"/>
    </source>
</evidence>
<protein>
    <recommendedName>
        <fullName evidence="8">Glycosyltransferase family 92 protein</fullName>
        <ecNumber evidence="8">2.4.1.-</ecNumber>
    </recommendedName>
</protein>
<dbReference type="Proteomes" id="UP001652661">
    <property type="component" value="Chromosome X"/>
</dbReference>
<dbReference type="OrthoDB" id="2017643at2759"/>
<evidence type="ECO:0000256" key="5">
    <source>
        <dbReference type="ARBA" id="ARBA00022692"/>
    </source>
</evidence>
<dbReference type="OMA" id="CLHATAY"/>
<reference evidence="10" key="1">
    <citation type="submission" date="2025-08" db="UniProtKB">
        <authorList>
            <consortium name="RefSeq"/>
        </authorList>
    </citation>
    <scope>IDENTIFICATION</scope>
    <source>
        <strain evidence="10">14028-0561.14</strain>
        <tissue evidence="10">Whole fly</tissue>
    </source>
</reference>
<evidence type="ECO:0000256" key="7">
    <source>
        <dbReference type="ARBA" id="ARBA00023136"/>
    </source>
</evidence>
<dbReference type="RefSeq" id="XP_017029099.1">
    <property type="nucleotide sequence ID" value="XM_017173610.1"/>
</dbReference>
<gene>
    <name evidence="10" type="primary">LOC108079316</name>
</gene>
<comment type="similarity">
    <text evidence="2 8">Belongs to the glycosyltransferase 92 family.</text>
</comment>
<dbReference type="GO" id="GO:0016757">
    <property type="term" value="F:glycosyltransferase activity"/>
    <property type="evidence" value="ECO:0007669"/>
    <property type="project" value="UniProtKB-UniRule"/>
</dbReference>
<dbReference type="InterPro" id="IPR008166">
    <property type="entry name" value="Glyco_transf_92"/>
</dbReference>
<keyword evidence="4 8" id="KW-0808">Transferase</keyword>
<evidence type="ECO:0000256" key="3">
    <source>
        <dbReference type="ARBA" id="ARBA00022676"/>
    </source>
</evidence>
<organism evidence="9 10">
    <name type="scientific">Drosophila kikkawai</name>
    <name type="common">Fruit fly</name>
    <dbReference type="NCBI Taxonomy" id="30033"/>
    <lineage>
        <taxon>Eukaryota</taxon>
        <taxon>Metazoa</taxon>
        <taxon>Ecdysozoa</taxon>
        <taxon>Arthropoda</taxon>
        <taxon>Hexapoda</taxon>
        <taxon>Insecta</taxon>
        <taxon>Pterygota</taxon>
        <taxon>Neoptera</taxon>
        <taxon>Endopterygota</taxon>
        <taxon>Diptera</taxon>
        <taxon>Brachycera</taxon>
        <taxon>Muscomorpha</taxon>
        <taxon>Ephydroidea</taxon>
        <taxon>Drosophilidae</taxon>
        <taxon>Drosophila</taxon>
        <taxon>Sophophora</taxon>
    </lineage>
</organism>
<dbReference type="PANTHER" id="PTHR21461:SF83">
    <property type="entry name" value="GLYCOSYLTRANSFERASE FAMILY 92 PROTEIN"/>
    <property type="match status" value="1"/>
</dbReference>
<keyword evidence="6" id="KW-1133">Transmembrane helix</keyword>
<sequence length="523" mass="60771">MMVWLRSLRAPLCVCVLGSLFLVLLFRLAGPPLQDDHKALLEETRKWRAELDLLKLNLERHKDKDKEKDKELKLEAKLEPKLEPKLESRPEPEPDLETLLRSNEDENWAHGPECAPYPRYENLEFHSPHFQKTQHGNLTYYLYGAYYDRRPRVAELVILAMITTCTDNHPPTYCQMWFEGETLPELVPLHESKLAWFPQWGQGEGVPFPTLLTFQMQSPRQPQLVALVFGNGCAVPQNALKVIQPPVLEEERVKAQPRLRTGICVKYLRFPDVDISERLVEWLELMRLLGAGKIRAFDIGQLHPNISRTLAYYTRPEDGLLELRPYQMLPTFDGKTELCRQLNEVLLYNDCLYRSLYEFDYVAVMDVDEVIMPLGRQRSWPDLLEELEAADVNCSARCGYCFSNVYFPKELAPDPKMESCFYMLAHVTRVAEHLDPALAAKCLHNTAYSTVMHNHFAIQWRESCGPQHVDVEMGQMQHYRHVDILETLVKPPPKLDDNIRRFQKQLMRNVRAVHRQLGWPGAT</sequence>
<dbReference type="Pfam" id="PF01697">
    <property type="entry name" value="Glyco_transf_92"/>
    <property type="match status" value="1"/>
</dbReference>
<dbReference type="PANTHER" id="PTHR21461">
    <property type="entry name" value="GLYCOSYLTRANSFERASE FAMILY 92 PROTEIN"/>
    <property type="match status" value="1"/>
</dbReference>
<evidence type="ECO:0000313" key="9">
    <source>
        <dbReference type="Proteomes" id="UP001652661"/>
    </source>
</evidence>
<dbReference type="EC" id="2.4.1.-" evidence="8"/>
<keyword evidence="5" id="KW-0812">Transmembrane</keyword>
<evidence type="ECO:0000256" key="8">
    <source>
        <dbReference type="RuleBase" id="RU366017"/>
    </source>
</evidence>
<keyword evidence="9" id="KW-1185">Reference proteome</keyword>
<dbReference type="GO" id="GO:0005737">
    <property type="term" value="C:cytoplasm"/>
    <property type="evidence" value="ECO:0007669"/>
    <property type="project" value="TreeGrafter"/>
</dbReference>
<evidence type="ECO:0000256" key="2">
    <source>
        <dbReference type="ARBA" id="ARBA00007647"/>
    </source>
</evidence>
<keyword evidence="3 8" id="KW-0328">Glycosyltransferase</keyword>
<dbReference type="AlphaFoldDB" id="A0A6P4J0Y0"/>
<accession>A0A6P4J0Y0</accession>
<evidence type="ECO:0000256" key="4">
    <source>
        <dbReference type="ARBA" id="ARBA00022679"/>
    </source>
</evidence>